<name>A0A8E0TSY7_9CAUL</name>
<accession>A0A8E0TSY7</accession>
<comment type="caution">
    <text evidence="2">The sequence shown here is derived from an EMBL/GenBank/DDBJ whole genome shotgun (WGS) entry which is preliminary data.</text>
</comment>
<feature type="transmembrane region" description="Helical" evidence="1">
    <location>
        <begin position="27"/>
        <end position="46"/>
    </location>
</feature>
<dbReference type="EMBL" id="BATC01000039">
    <property type="protein sequence ID" value="GAD59786.1"/>
    <property type="molecule type" value="Genomic_DNA"/>
</dbReference>
<dbReference type="Proteomes" id="UP000016569">
    <property type="component" value="Unassembled WGS sequence"/>
</dbReference>
<evidence type="ECO:0000313" key="2">
    <source>
        <dbReference type="EMBL" id="GAD59786.1"/>
    </source>
</evidence>
<proteinExistence type="predicted"/>
<evidence type="ECO:0000256" key="1">
    <source>
        <dbReference type="SAM" id="Phobius"/>
    </source>
</evidence>
<organism evidence="2 3">
    <name type="scientific">Brevundimonas abyssalis TAR-001</name>
    <dbReference type="NCBI Taxonomy" id="1391729"/>
    <lineage>
        <taxon>Bacteria</taxon>
        <taxon>Pseudomonadati</taxon>
        <taxon>Pseudomonadota</taxon>
        <taxon>Alphaproteobacteria</taxon>
        <taxon>Caulobacterales</taxon>
        <taxon>Caulobacteraceae</taxon>
        <taxon>Brevundimonas</taxon>
    </lineage>
</organism>
<sequence>MMDKVDLDNAEGRKAYRDELNGVARPYRWAGLVFIVIGAFVLWGSTRGWAGLTESAQVWGYGALAIGWVLFLTATFLRTRHHKRRMARGL</sequence>
<keyword evidence="1" id="KW-0472">Membrane</keyword>
<protein>
    <submittedName>
        <fullName evidence="2">Uncharacterized protein</fullName>
    </submittedName>
</protein>
<keyword evidence="1" id="KW-0812">Transmembrane</keyword>
<evidence type="ECO:0000313" key="3">
    <source>
        <dbReference type="Proteomes" id="UP000016569"/>
    </source>
</evidence>
<feature type="transmembrane region" description="Helical" evidence="1">
    <location>
        <begin position="58"/>
        <end position="77"/>
    </location>
</feature>
<dbReference type="AlphaFoldDB" id="A0A8E0TSY7"/>
<gene>
    <name evidence="2" type="ORF">MBEBAB_2036</name>
</gene>
<reference evidence="3" key="1">
    <citation type="journal article" date="2013" name="Genome Announc.">
        <title>Draft Genome Sequence of the Dimorphic Prosthecate Bacterium Brevundimonas abyssalis TAR-001T.</title>
        <authorList>
            <person name="Tsubouchi T."/>
            <person name="Nishi S."/>
            <person name="Usui K."/>
            <person name="Shimane Y."/>
            <person name="Takaki Y."/>
            <person name="Maruyama T."/>
            <person name="Hatada Y."/>
        </authorList>
    </citation>
    <scope>NUCLEOTIDE SEQUENCE [LARGE SCALE GENOMIC DNA]</scope>
    <source>
        <strain evidence="3">TAR-001</strain>
    </source>
</reference>
<keyword evidence="1" id="KW-1133">Transmembrane helix</keyword>
<keyword evidence="3" id="KW-1185">Reference proteome</keyword>